<name>A0A8E6B307_9BACT</name>
<reference evidence="1" key="1">
    <citation type="submission" date="2021-05" db="EMBL/GenBank/DDBJ databases">
        <title>Complete genome sequence of the cellulolytic planctomycete Telmatocola sphagniphila SP2T and characterization of the first cellulase from planctomycetes.</title>
        <authorList>
            <person name="Rakitin A.L."/>
            <person name="Beletsky A.V."/>
            <person name="Naumoff D.G."/>
            <person name="Kulichevskaya I.S."/>
            <person name="Mardanov A.V."/>
            <person name="Ravin N.V."/>
            <person name="Dedysh S.N."/>
        </authorList>
    </citation>
    <scope>NUCLEOTIDE SEQUENCE</scope>
    <source>
        <strain evidence="1">SP2T</strain>
    </source>
</reference>
<evidence type="ECO:0000313" key="1">
    <source>
        <dbReference type="EMBL" id="QVL31003.1"/>
    </source>
</evidence>
<organism evidence="1 2">
    <name type="scientific">Telmatocola sphagniphila</name>
    <dbReference type="NCBI Taxonomy" id="1123043"/>
    <lineage>
        <taxon>Bacteria</taxon>
        <taxon>Pseudomonadati</taxon>
        <taxon>Planctomycetota</taxon>
        <taxon>Planctomycetia</taxon>
        <taxon>Gemmatales</taxon>
        <taxon>Gemmataceae</taxon>
    </lineage>
</organism>
<dbReference type="RefSeq" id="WP_213494885.1">
    <property type="nucleotide sequence ID" value="NZ_CP074694.1"/>
</dbReference>
<dbReference type="AlphaFoldDB" id="A0A8E6B307"/>
<proteinExistence type="predicted"/>
<protein>
    <submittedName>
        <fullName evidence="1">Uncharacterized protein</fullName>
    </submittedName>
</protein>
<dbReference type="Proteomes" id="UP000676194">
    <property type="component" value="Chromosome"/>
</dbReference>
<sequence length="99" mass="11031">MSRYAYLVCEETKHVIWLGKIYNAEAIGRYFQIGAGVRNSENPLLMKAVMKFLAEHLGKTVSILPEEEYDSILDETFIDIGGDGPPGISLEAYIEDFAG</sequence>
<dbReference type="EMBL" id="CP074694">
    <property type="protein sequence ID" value="QVL31003.1"/>
    <property type="molecule type" value="Genomic_DNA"/>
</dbReference>
<evidence type="ECO:0000313" key="2">
    <source>
        <dbReference type="Proteomes" id="UP000676194"/>
    </source>
</evidence>
<keyword evidence="2" id="KW-1185">Reference proteome</keyword>
<dbReference type="KEGG" id="tsph:KIH39_19415"/>
<gene>
    <name evidence="1" type="ORF">KIH39_19415</name>
</gene>
<accession>A0A8E6B307</accession>